<comment type="caution">
    <text evidence="1">The sequence shown here is derived from an EMBL/GenBank/DDBJ whole genome shotgun (WGS) entry which is preliminary data.</text>
</comment>
<dbReference type="AlphaFoldDB" id="A0A316TNU8"/>
<dbReference type="Proteomes" id="UP000245507">
    <property type="component" value="Unassembled WGS sequence"/>
</dbReference>
<name>A0A316TNU8_9ACTN</name>
<accession>A0A316TNU8</accession>
<gene>
    <name evidence="1" type="ORF">DJ010_17805</name>
</gene>
<dbReference type="EMBL" id="QGDD01000009">
    <property type="protein sequence ID" value="PWN01416.1"/>
    <property type="molecule type" value="Genomic_DNA"/>
</dbReference>
<organism evidence="1 2">
    <name type="scientific">Nocardioides silvaticus</name>
    <dbReference type="NCBI Taxonomy" id="2201891"/>
    <lineage>
        <taxon>Bacteria</taxon>
        <taxon>Bacillati</taxon>
        <taxon>Actinomycetota</taxon>
        <taxon>Actinomycetes</taxon>
        <taxon>Propionibacteriales</taxon>
        <taxon>Nocardioidaceae</taxon>
        <taxon>Nocardioides</taxon>
    </lineage>
</organism>
<reference evidence="1 2" key="1">
    <citation type="submission" date="2018-05" db="EMBL/GenBank/DDBJ databases">
        <title>Nocardioides silvaticus genome.</title>
        <authorList>
            <person name="Li C."/>
            <person name="Wang G."/>
        </authorList>
    </citation>
    <scope>NUCLEOTIDE SEQUENCE [LARGE SCALE GENOMIC DNA]</scope>
    <source>
        <strain evidence="1 2">CCTCC AB 2018079</strain>
    </source>
</reference>
<evidence type="ECO:0000313" key="1">
    <source>
        <dbReference type="EMBL" id="PWN01416.1"/>
    </source>
</evidence>
<protein>
    <submittedName>
        <fullName evidence="1">Uncharacterized protein</fullName>
    </submittedName>
</protein>
<keyword evidence="2" id="KW-1185">Reference proteome</keyword>
<sequence>MPIGIAAGQMWVTFVFSNPNPPAGADDSWDLFEDLQSRMRMKGLDGKLGEGRRGGGGNSRRYSMNFAPELNGTTEVEVTYTSGSKTVAKETISLGLEPAPAVVREISEPPRDPKVLYDDFMPVHYGFMFLSAGSEPSDDLNGTRAGQRNGLQGAQAPNQLSMMTGLHTGEVPFRIEWHPDQPDVDGSWQDVVEASVEFTEAGALLSSFDEFVGIELPTTGWYRARYCASGMDEGRELDTPEEDESAPDRYLLQLWLAPQTPDEVTVRGSQSAEYWHGVATGKNS</sequence>
<proteinExistence type="predicted"/>
<evidence type="ECO:0000313" key="2">
    <source>
        <dbReference type="Proteomes" id="UP000245507"/>
    </source>
</evidence>